<evidence type="ECO:0000256" key="2">
    <source>
        <dbReference type="ARBA" id="ARBA00023027"/>
    </source>
</evidence>
<feature type="domain" description="Deacetylase sirtuin-type" evidence="3">
    <location>
        <begin position="7"/>
        <end position="260"/>
    </location>
</feature>
<dbReference type="Gene3D" id="3.40.50.1220">
    <property type="entry name" value="TPP-binding domain"/>
    <property type="match status" value="1"/>
</dbReference>
<keyword evidence="2" id="KW-0520">NAD</keyword>
<proteinExistence type="predicted"/>
<dbReference type="InterPro" id="IPR026591">
    <property type="entry name" value="Sirtuin_cat_small_dom_sf"/>
</dbReference>
<dbReference type="InterPro" id="IPR050134">
    <property type="entry name" value="NAD-dep_sirtuin_deacylases"/>
</dbReference>
<protein>
    <submittedName>
        <fullName evidence="5">Unannotated protein</fullName>
    </submittedName>
</protein>
<dbReference type="PROSITE" id="PS50305">
    <property type="entry name" value="SIRTUIN"/>
    <property type="match status" value="1"/>
</dbReference>
<dbReference type="EMBL" id="CAFBLK010000076">
    <property type="protein sequence ID" value="CAB4864073.1"/>
    <property type="molecule type" value="Genomic_DNA"/>
</dbReference>
<reference evidence="5" key="1">
    <citation type="submission" date="2020-05" db="EMBL/GenBank/DDBJ databases">
        <authorList>
            <person name="Chiriac C."/>
            <person name="Salcher M."/>
            <person name="Ghai R."/>
            <person name="Kavagutti S V."/>
        </authorList>
    </citation>
    <scope>NUCLEOTIDE SEQUENCE</scope>
</reference>
<dbReference type="GO" id="GO:0070403">
    <property type="term" value="F:NAD+ binding"/>
    <property type="evidence" value="ECO:0007669"/>
    <property type="project" value="InterPro"/>
</dbReference>
<dbReference type="InterPro" id="IPR003000">
    <property type="entry name" value="Sirtuin"/>
</dbReference>
<dbReference type="SUPFAM" id="SSF52467">
    <property type="entry name" value="DHS-like NAD/FAD-binding domain"/>
    <property type="match status" value="1"/>
</dbReference>
<gene>
    <name evidence="4" type="ORF">UFOPK2242_00886</name>
    <name evidence="5" type="ORF">UFOPK3317_00566</name>
</gene>
<dbReference type="PANTHER" id="PTHR11085">
    <property type="entry name" value="NAD-DEPENDENT PROTEIN DEACYLASE SIRTUIN-5, MITOCHONDRIAL-RELATED"/>
    <property type="match status" value="1"/>
</dbReference>
<keyword evidence="1" id="KW-0808">Transferase</keyword>
<evidence type="ECO:0000256" key="1">
    <source>
        <dbReference type="ARBA" id="ARBA00022679"/>
    </source>
</evidence>
<dbReference type="InterPro" id="IPR029035">
    <property type="entry name" value="DHS-like_NAD/FAD-binding_dom"/>
</dbReference>
<dbReference type="EMBL" id="CAEZWM010000101">
    <property type="protein sequence ID" value="CAB4659637.1"/>
    <property type="molecule type" value="Genomic_DNA"/>
</dbReference>
<evidence type="ECO:0000313" key="4">
    <source>
        <dbReference type="EMBL" id="CAB4659637.1"/>
    </source>
</evidence>
<name>A0A6J7DAE6_9ZZZZ</name>
<evidence type="ECO:0000313" key="5">
    <source>
        <dbReference type="EMBL" id="CAB4864073.1"/>
    </source>
</evidence>
<sequence>MSQIDPSPFGETPIETVAGWIRSAKSICVLTGAGISTESGIPDFRGPNGLWTKNPDAEKVSDIRYYTTDAELRKRNWHARRTNGIWEADPNAGHRALVDLEKAANLDLLVTQNIDGLHLHAGSDPMRVIEIHGTTLEVKCLACGWRGPMGETLDRVAAGEEDPACLECGGMLKSGTVSFGESLNSADLARSMRSAKNADLFIAIGTSLGVFPVANLPRTALSTGARLIIINGEPTPYDDLADAVSHAPIGEVLPALVALI</sequence>
<dbReference type="GO" id="GO:0017136">
    <property type="term" value="F:histone deacetylase activity, NAD-dependent"/>
    <property type="evidence" value="ECO:0007669"/>
    <property type="project" value="TreeGrafter"/>
</dbReference>
<dbReference type="AlphaFoldDB" id="A0A6J7DAE6"/>
<dbReference type="Pfam" id="PF02146">
    <property type="entry name" value="SIR2"/>
    <property type="match status" value="1"/>
</dbReference>
<evidence type="ECO:0000259" key="3">
    <source>
        <dbReference type="PROSITE" id="PS50305"/>
    </source>
</evidence>
<dbReference type="PANTHER" id="PTHR11085:SF4">
    <property type="entry name" value="NAD-DEPENDENT PROTEIN DEACYLASE"/>
    <property type="match status" value="1"/>
</dbReference>
<dbReference type="CDD" id="cd01407">
    <property type="entry name" value="SIR2-fam"/>
    <property type="match status" value="1"/>
</dbReference>
<organism evidence="5">
    <name type="scientific">freshwater metagenome</name>
    <dbReference type="NCBI Taxonomy" id="449393"/>
    <lineage>
        <taxon>unclassified sequences</taxon>
        <taxon>metagenomes</taxon>
        <taxon>ecological metagenomes</taxon>
    </lineage>
</organism>
<dbReference type="InterPro" id="IPR026590">
    <property type="entry name" value="Ssirtuin_cat_dom"/>
</dbReference>
<dbReference type="Gene3D" id="3.30.1600.10">
    <property type="entry name" value="SIR2/SIRT2 'Small Domain"/>
    <property type="match status" value="1"/>
</dbReference>
<accession>A0A6J7DAE6</accession>